<dbReference type="EMBL" id="JALLPJ020000156">
    <property type="protein sequence ID" value="KAL3800587.1"/>
    <property type="molecule type" value="Genomic_DNA"/>
</dbReference>
<name>A0ABD3QKE8_9STRA</name>
<reference evidence="2 3" key="1">
    <citation type="submission" date="2024-10" db="EMBL/GenBank/DDBJ databases">
        <title>Updated reference genomes for cyclostephanoid diatoms.</title>
        <authorList>
            <person name="Roberts W.R."/>
            <person name="Alverson A.J."/>
        </authorList>
    </citation>
    <scope>NUCLEOTIDE SEQUENCE [LARGE SCALE GENOMIC DNA]</scope>
    <source>
        <strain evidence="2 3">AJA010-31</strain>
    </source>
</reference>
<evidence type="ECO:0000256" key="1">
    <source>
        <dbReference type="SAM" id="MobiDB-lite"/>
    </source>
</evidence>
<evidence type="ECO:0000313" key="2">
    <source>
        <dbReference type="EMBL" id="KAL3800587.1"/>
    </source>
</evidence>
<sequence length="131" mass="14197">MIRSAQFAIRQTARLQSSSTSSSKASLIIARTQASSTDSSEYEQIMRRGVYSTSPSKSPSMSRAYGASTTQSNGSAQQAVSGAYRSVAEPSLFEDYDLYEMHHKPLEGTHFSYYNASYDPNANGGETGSLI</sequence>
<protein>
    <submittedName>
        <fullName evidence="2">Uncharacterized protein</fullName>
    </submittedName>
</protein>
<gene>
    <name evidence="2" type="ORF">ACHAWO_009831</name>
</gene>
<feature type="compositionally biased region" description="Low complexity" evidence="1">
    <location>
        <begin position="52"/>
        <end position="62"/>
    </location>
</feature>
<dbReference type="AlphaFoldDB" id="A0ABD3QKE8"/>
<feature type="compositionally biased region" description="Polar residues" evidence="1">
    <location>
        <begin position="67"/>
        <end position="80"/>
    </location>
</feature>
<accession>A0ABD3QKE8</accession>
<keyword evidence="3" id="KW-1185">Reference proteome</keyword>
<organism evidence="2 3">
    <name type="scientific">Cyclotella atomus</name>
    <dbReference type="NCBI Taxonomy" id="382360"/>
    <lineage>
        <taxon>Eukaryota</taxon>
        <taxon>Sar</taxon>
        <taxon>Stramenopiles</taxon>
        <taxon>Ochrophyta</taxon>
        <taxon>Bacillariophyta</taxon>
        <taxon>Coscinodiscophyceae</taxon>
        <taxon>Thalassiosirophycidae</taxon>
        <taxon>Stephanodiscales</taxon>
        <taxon>Stephanodiscaceae</taxon>
        <taxon>Cyclotella</taxon>
    </lineage>
</organism>
<comment type="caution">
    <text evidence="2">The sequence shown here is derived from an EMBL/GenBank/DDBJ whole genome shotgun (WGS) entry which is preliminary data.</text>
</comment>
<feature type="region of interest" description="Disordered" evidence="1">
    <location>
        <begin position="20"/>
        <end position="81"/>
    </location>
</feature>
<proteinExistence type="predicted"/>
<evidence type="ECO:0000313" key="3">
    <source>
        <dbReference type="Proteomes" id="UP001530400"/>
    </source>
</evidence>
<dbReference type="Proteomes" id="UP001530400">
    <property type="component" value="Unassembled WGS sequence"/>
</dbReference>